<keyword evidence="2" id="KW-1185">Reference proteome</keyword>
<name>A0ABP6X4C7_9PSEU</name>
<proteinExistence type="predicted"/>
<accession>A0ABP6X4C7</accession>
<reference evidence="2" key="1">
    <citation type="journal article" date="2019" name="Int. J. Syst. Evol. Microbiol.">
        <title>The Global Catalogue of Microorganisms (GCM) 10K type strain sequencing project: providing services to taxonomists for standard genome sequencing and annotation.</title>
        <authorList>
            <consortium name="The Broad Institute Genomics Platform"/>
            <consortium name="The Broad Institute Genome Sequencing Center for Infectious Disease"/>
            <person name="Wu L."/>
            <person name="Ma J."/>
        </authorList>
    </citation>
    <scope>NUCLEOTIDE SEQUENCE [LARGE SCALE GENOMIC DNA]</scope>
    <source>
        <strain evidence="2">JCM 16898</strain>
    </source>
</reference>
<evidence type="ECO:0008006" key="3">
    <source>
        <dbReference type="Google" id="ProtNLM"/>
    </source>
</evidence>
<evidence type="ECO:0000313" key="2">
    <source>
        <dbReference type="Proteomes" id="UP001500689"/>
    </source>
</evidence>
<dbReference type="InterPro" id="IPR038691">
    <property type="entry name" value="ComJ_sf"/>
</dbReference>
<dbReference type="EMBL" id="BAAAZN010000011">
    <property type="protein sequence ID" value="GAA3561288.1"/>
    <property type="molecule type" value="Genomic_DNA"/>
</dbReference>
<dbReference type="Proteomes" id="UP001500689">
    <property type="component" value="Unassembled WGS sequence"/>
</dbReference>
<protein>
    <recommendedName>
        <fullName evidence="3">DUF4185 domain-containing protein</fullName>
    </recommendedName>
</protein>
<dbReference type="RefSeq" id="WP_344864117.1">
    <property type="nucleotide sequence ID" value="NZ_BAAAZN010000011.1"/>
</dbReference>
<sequence>MTTPSPIEALLARSRGPAGQPRPVEFDTATGPLAELGAVLSRCNGFFAFNAGVQVFRAGEPGDGPEIQAWNSTDLWKDTYQGLADGLFCFGQDLFGTQYAIEDRRRVVTFDPETGTRTPLGDSLEDWAAWLLADPDVHGCYGFATAWQDTHGPLHHDQRLIPWQFFTLGGTYEPANLTAKPADACMRIRGPIARNLHTLDTGTHITMTPEPSEHDRIAYAELDVFADYNSFLVQDENARINPGPAWTDALIHDLIATAPGAIGIGTVRAMTVPVTVEVRTTEPAGQDPDTWDHITEAGLHTNTGRLLVSMFDHRPEIPRIQVPPGDYAARIHYRGFDTLTPDGLDGHDSYHIVLWPSPPRAAHVLKRYPHPIPGG</sequence>
<gene>
    <name evidence="1" type="ORF">GCM10022222_51310</name>
</gene>
<comment type="caution">
    <text evidence="1">The sequence shown here is derived from an EMBL/GenBank/DDBJ whole genome shotgun (WGS) entry which is preliminary data.</text>
</comment>
<dbReference type="Gene3D" id="2.60.34.30">
    <property type="entry name" value="Competence, DNA-entry nuclease inhibitor, ComJ"/>
    <property type="match status" value="1"/>
</dbReference>
<organism evidence="1 2">
    <name type="scientific">Amycolatopsis ultiminotia</name>
    <dbReference type="NCBI Taxonomy" id="543629"/>
    <lineage>
        <taxon>Bacteria</taxon>
        <taxon>Bacillati</taxon>
        <taxon>Actinomycetota</taxon>
        <taxon>Actinomycetes</taxon>
        <taxon>Pseudonocardiales</taxon>
        <taxon>Pseudonocardiaceae</taxon>
        <taxon>Amycolatopsis</taxon>
    </lineage>
</organism>
<evidence type="ECO:0000313" key="1">
    <source>
        <dbReference type="EMBL" id="GAA3561288.1"/>
    </source>
</evidence>